<protein>
    <submittedName>
        <fullName evidence="3">Uncharacterized protein</fullName>
    </submittedName>
</protein>
<keyword evidence="2" id="KW-0819">tRNA processing</keyword>
<dbReference type="OMA" id="MQNYLDK"/>
<comment type="similarity">
    <text evidence="1">Belongs to the eukaryotic/archaeal RNase P protein component 2 family.</text>
</comment>
<dbReference type="PANTHER" id="PTHR15441:SF2">
    <property type="entry name" value="RIBONUCLEASE P_MRP PROTEIN SUBUNIT POP5"/>
    <property type="match status" value="1"/>
</dbReference>
<dbReference type="GO" id="GO:0030681">
    <property type="term" value="C:multimeric ribonuclease P complex"/>
    <property type="evidence" value="ECO:0007669"/>
    <property type="project" value="TreeGrafter"/>
</dbReference>
<dbReference type="SUPFAM" id="SSF160350">
    <property type="entry name" value="Rnp2-like"/>
    <property type="match status" value="1"/>
</dbReference>
<dbReference type="PANTHER" id="PTHR15441">
    <property type="entry name" value="RIBONUCLEASE P PROTEIN SUBUNIT P14"/>
    <property type="match status" value="1"/>
</dbReference>
<accession>A0A0L0SS84</accession>
<dbReference type="VEuPathDB" id="FungiDB:AMAG_10993"/>
<dbReference type="Gene3D" id="3.30.70.3250">
    <property type="entry name" value="Ribonuclease P, Pop5 subunit"/>
    <property type="match status" value="1"/>
</dbReference>
<name>A0A0L0SS84_ALLM3</name>
<gene>
    <name evidence="3" type="ORF">AMAG_10993</name>
</gene>
<proteinExistence type="inferred from homology"/>
<sequence>MRNGKLPFCLPALEFLQPRPRSGPTMVRYKYRYLVFSVSYGDDNAAVDPDVSASVMDRRIRATAEIHFGPHGLGLMQSNLGVKYFSGFTGIGIVRVARDHYRMLWATLTFLNAINNRRCRIVVLHCSGTIRKAQQAALEHDRVMLKVALHHMEAKGKGGPAAEKMLAKIGDENAALIQTCEMG</sequence>
<dbReference type="InterPro" id="IPR038085">
    <property type="entry name" value="Rnp2-like_sf"/>
</dbReference>
<dbReference type="InterPro" id="IPR002759">
    <property type="entry name" value="Pop5/Rpp14/Rnp2-like"/>
</dbReference>
<dbReference type="eggNOG" id="KOG4639">
    <property type="taxonomic scope" value="Eukaryota"/>
</dbReference>
<dbReference type="AlphaFoldDB" id="A0A0L0SS84"/>
<dbReference type="EMBL" id="GG745347">
    <property type="protein sequence ID" value="KNE65351.1"/>
    <property type="molecule type" value="Genomic_DNA"/>
</dbReference>
<dbReference type="Proteomes" id="UP000054350">
    <property type="component" value="Unassembled WGS sequence"/>
</dbReference>
<keyword evidence="4" id="KW-1185">Reference proteome</keyword>
<organism evidence="3 4">
    <name type="scientific">Allomyces macrogynus (strain ATCC 38327)</name>
    <name type="common">Allomyces javanicus var. macrogynus</name>
    <dbReference type="NCBI Taxonomy" id="578462"/>
    <lineage>
        <taxon>Eukaryota</taxon>
        <taxon>Fungi</taxon>
        <taxon>Fungi incertae sedis</taxon>
        <taxon>Blastocladiomycota</taxon>
        <taxon>Blastocladiomycetes</taxon>
        <taxon>Blastocladiales</taxon>
        <taxon>Blastocladiaceae</taxon>
        <taxon>Allomyces</taxon>
    </lineage>
</organism>
<dbReference type="GO" id="GO:0005730">
    <property type="term" value="C:nucleolus"/>
    <property type="evidence" value="ECO:0007669"/>
    <property type="project" value="TreeGrafter"/>
</dbReference>
<evidence type="ECO:0000313" key="3">
    <source>
        <dbReference type="EMBL" id="KNE65351.1"/>
    </source>
</evidence>
<evidence type="ECO:0000256" key="1">
    <source>
        <dbReference type="ARBA" id="ARBA00010800"/>
    </source>
</evidence>
<dbReference type="OrthoDB" id="24745at2759"/>
<dbReference type="Pfam" id="PF01900">
    <property type="entry name" value="RNase_P_Rpp14"/>
    <property type="match status" value="1"/>
</dbReference>
<evidence type="ECO:0000313" key="4">
    <source>
        <dbReference type="Proteomes" id="UP000054350"/>
    </source>
</evidence>
<dbReference type="STRING" id="578462.A0A0L0SS84"/>
<dbReference type="GO" id="GO:0000172">
    <property type="term" value="C:ribonuclease MRP complex"/>
    <property type="evidence" value="ECO:0007669"/>
    <property type="project" value="TreeGrafter"/>
</dbReference>
<reference evidence="4" key="2">
    <citation type="submission" date="2009-11" db="EMBL/GenBank/DDBJ databases">
        <title>The Genome Sequence of Allomyces macrogynus strain ATCC 38327.</title>
        <authorList>
            <consortium name="The Broad Institute Genome Sequencing Platform"/>
            <person name="Russ C."/>
            <person name="Cuomo C."/>
            <person name="Shea T."/>
            <person name="Young S.K."/>
            <person name="Zeng Q."/>
            <person name="Koehrsen M."/>
            <person name="Haas B."/>
            <person name="Borodovsky M."/>
            <person name="Guigo R."/>
            <person name="Alvarado L."/>
            <person name="Berlin A."/>
            <person name="Borenstein D."/>
            <person name="Chen Z."/>
            <person name="Engels R."/>
            <person name="Freedman E."/>
            <person name="Gellesch M."/>
            <person name="Goldberg J."/>
            <person name="Griggs A."/>
            <person name="Gujja S."/>
            <person name="Heiman D."/>
            <person name="Hepburn T."/>
            <person name="Howarth C."/>
            <person name="Jen D."/>
            <person name="Larson L."/>
            <person name="Lewis B."/>
            <person name="Mehta T."/>
            <person name="Park D."/>
            <person name="Pearson M."/>
            <person name="Roberts A."/>
            <person name="Saif S."/>
            <person name="Shenoy N."/>
            <person name="Sisk P."/>
            <person name="Stolte C."/>
            <person name="Sykes S."/>
            <person name="Walk T."/>
            <person name="White J."/>
            <person name="Yandava C."/>
            <person name="Burger G."/>
            <person name="Gray M.W."/>
            <person name="Holland P.W.H."/>
            <person name="King N."/>
            <person name="Lang F.B.F."/>
            <person name="Roger A.J."/>
            <person name="Ruiz-Trillo I."/>
            <person name="Lander E."/>
            <person name="Nusbaum C."/>
        </authorList>
    </citation>
    <scope>NUCLEOTIDE SEQUENCE [LARGE SCALE GENOMIC DNA]</scope>
    <source>
        <strain evidence="4">ATCC 38327</strain>
    </source>
</reference>
<reference evidence="3 4" key="1">
    <citation type="submission" date="2009-11" db="EMBL/GenBank/DDBJ databases">
        <title>Annotation of Allomyces macrogynus ATCC 38327.</title>
        <authorList>
            <consortium name="The Broad Institute Genome Sequencing Platform"/>
            <person name="Russ C."/>
            <person name="Cuomo C."/>
            <person name="Burger G."/>
            <person name="Gray M.W."/>
            <person name="Holland P.W.H."/>
            <person name="King N."/>
            <person name="Lang F.B.F."/>
            <person name="Roger A.J."/>
            <person name="Ruiz-Trillo I."/>
            <person name="Young S.K."/>
            <person name="Zeng Q."/>
            <person name="Gargeya S."/>
            <person name="Fitzgerald M."/>
            <person name="Haas B."/>
            <person name="Abouelleil A."/>
            <person name="Alvarado L."/>
            <person name="Arachchi H.M."/>
            <person name="Berlin A."/>
            <person name="Chapman S.B."/>
            <person name="Gearin G."/>
            <person name="Goldberg J."/>
            <person name="Griggs A."/>
            <person name="Gujja S."/>
            <person name="Hansen M."/>
            <person name="Heiman D."/>
            <person name="Howarth C."/>
            <person name="Larimer J."/>
            <person name="Lui A."/>
            <person name="MacDonald P.J.P."/>
            <person name="McCowen C."/>
            <person name="Montmayeur A."/>
            <person name="Murphy C."/>
            <person name="Neiman D."/>
            <person name="Pearson M."/>
            <person name="Priest M."/>
            <person name="Roberts A."/>
            <person name="Saif S."/>
            <person name="Shea T."/>
            <person name="Sisk P."/>
            <person name="Stolte C."/>
            <person name="Sykes S."/>
            <person name="Wortman J."/>
            <person name="Nusbaum C."/>
            <person name="Birren B."/>
        </authorList>
    </citation>
    <scope>NUCLEOTIDE SEQUENCE [LARGE SCALE GENOMIC DNA]</scope>
    <source>
        <strain evidence="3 4">ATCC 38327</strain>
    </source>
</reference>
<dbReference type="GO" id="GO:0033204">
    <property type="term" value="F:ribonuclease P RNA binding"/>
    <property type="evidence" value="ECO:0007669"/>
    <property type="project" value="TreeGrafter"/>
</dbReference>
<dbReference type="HAMAP" id="MF_00755">
    <property type="entry name" value="RNase_P_2"/>
    <property type="match status" value="1"/>
</dbReference>
<evidence type="ECO:0000256" key="2">
    <source>
        <dbReference type="ARBA" id="ARBA00022694"/>
    </source>
</evidence>
<dbReference type="GO" id="GO:0001682">
    <property type="term" value="P:tRNA 5'-leader removal"/>
    <property type="evidence" value="ECO:0007669"/>
    <property type="project" value="InterPro"/>
</dbReference>